<dbReference type="InterPro" id="IPR051448">
    <property type="entry name" value="CdaR-like_regulators"/>
</dbReference>
<reference evidence="3 4" key="1">
    <citation type="submission" date="2021-06" db="EMBL/GenBank/DDBJ databases">
        <authorList>
            <person name="Sun Q."/>
            <person name="Li D."/>
        </authorList>
    </citation>
    <scope>NUCLEOTIDE SEQUENCE [LARGE SCALE GENOMIC DNA]</scope>
    <source>
        <strain evidence="3 4">MSJ-11</strain>
    </source>
</reference>
<accession>A0ABS6EKV3</accession>
<name>A0ABS6EKV3_9CLOT</name>
<dbReference type="EMBL" id="JAHLQF010000004">
    <property type="protein sequence ID" value="MBU5485837.1"/>
    <property type="molecule type" value="Genomic_DNA"/>
</dbReference>
<dbReference type="PANTHER" id="PTHR33744:SF15">
    <property type="entry name" value="CARBOHYDRATE DIACID REGULATOR"/>
    <property type="match status" value="1"/>
</dbReference>
<dbReference type="Pfam" id="PF05651">
    <property type="entry name" value="Diacid_rec"/>
    <property type="match status" value="1"/>
</dbReference>
<evidence type="ECO:0000313" key="3">
    <source>
        <dbReference type="EMBL" id="MBU5485837.1"/>
    </source>
</evidence>
<keyword evidence="4" id="KW-1185">Reference proteome</keyword>
<feature type="domain" description="Putative sugar diacid recognition" evidence="1">
    <location>
        <begin position="5"/>
        <end position="133"/>
    </location>
</feature>
<dbReference type="Pfam" id="PF13556">
    <property type="entry name" value="HTH_30"/>
    <property type="match status" value="1"/>
</dbReference>
<protein>
    <submittedName>
        <fullName evidence="3">Helix-turn-helix domain-containing protein</fullName>
    </submittedName>
</protein>
<organism evidence="3 4">
    <name type="scientific">Clostridium mobile</name>
    <dbReference type="NCBI Taxonomy" id="2841512"/>
    <lineage>
        <taxon>Bacteria</taxon>
        <taxon>Bacillati</taxon>
        <taxon>Bacillota</taxon>
        <taxon>Clostridia</taxon>
        <taxon>Eubacteriales</taxon>
        <taxon>Clostridiaceae</taxon>
        <taxon>Clostridium</taxon>
    </lineage>
</organism>
<proteinExistence type="predicted"/>
<dbReference type="InterPro" id="IPR025736">
    <property type="entry name" value="PucR_C-HTH_dom"/>
</dbReference>
<feature type="domain" description="PucR C-terminal helix-turn-helix" evidence="2">
    <location>
        <begin position="290"/>
        <end position="346"/>
    </location>
</feature>
<dbReference type="InterPro" id="IPR008599">
    <property type="entry name" value="Diacid_rec"/>
</dbReference>
<sequence length="360" mass="41835">MIEINSKLAQTIVDKMMKVIPYNINIMNNKGVIIGSGDKSRVGTLHQGAVQAIQENRMIEITEDTKYVKKGVNMPIKYEGVIMGVIGISGEANVVKPFGELVKITAELLLSQENIANLQRVKEKEKEEYIFKWVYGYNDYAKEFIEKGKMLHIDILIKRRAVLIQSKKKIKDKENFLKYLSLDEYHITLEEEKLLLLIREDRLEKFIEDIKEEIDLSNYYMGISEEKLNMGRAFYESIDAAEIGIKLNLNNNIIYYENVSYIFSILESKNLGSMLQLGEKFCSKGYEGELTKTFMAYLELNGEMNKIAKYLNIHRNTLNYRIEKIKSVTGKDIRNYSDLINLYLAYVIYVMRNSYYANDQ</sequence>
<dbReference type="RefSeq" id="WP_216440441.1">
    <property type="nucleotide sequence ID" value="NZ_JAHLQF010000004.1"/>
</dbReference>
<evidence type="ECO:0000313" key="4">
    <source>
        <dbReference type="Proteomes" id="UP000726170"/>
    </source>
</evidence>
<dbReference type="PANTHER" id="PTHR33744">
    <property type="entry name" value="CARBOHYDRATE DIACID REGULATOR"/>
    <property type="match status" value="1"/>
</dbReference>
<comment type="caution">
    <text evidence="3">The sequence shown here is derived from an EMBL/GenBank/DDBJ whole genome shotgun (WGS) entry which is preliminary data.</text>
</comment>
<evidence type="ECO:0000259" key="1">
    <source>
        <dbReference type="Pfam" id="PF05651"/>
    </source>
</evidence>
<gene>
    <name evidence="3" type="ORF">KQI86_16070</name>
</gene>
<dbReference type="Proteomes" id="UP000726170">
    <property type="component" value="Unassembled WGS sequence"/>
</dbReference>
<evidence type="ECO:0000259" key="2">
    <source>
        <dbReference type="Pfam" id="PF13556"/>
    </source>
</evidence>